<name>A0ABS3U4D1_9ACTN</name>
<evidence type="ECO:0000256" key="1">
    <source>
        <dbReference type="SAM" id="MobiDB-lite"/>
    </source>
</evidence>
<dbReference type="Proteomes" id="UP000681341">
    <property type="component" value="Unassembled WGS sequence"/>
</dbReference>
<feature type="compositionally biased region" description="Polar residues" evidence="1">
    <location>
        <begin position="342"/>
        <end position="370"/>
    </location>
</feature>
<dbReference type="EMBL" id="JAGFNP010000003">
    <property type="protein sequence ID" value="MBO3732542.1"/>
    <property type="molecule type" value="Genomic_DNA"/>
</dbReference>
<evidence type="ECO:0008006" key="4">
    <source>
        <dbReference type="Google" id="ProtNLM"/>
    </source>
</evidence>
<feature type="region of interest" description="Disordered" evidence="1">
    <location>
        <begin position="339"/>
        <end position="466"/>
    </location>
</feature>
<evidence type="ECO:0000313" key="2">
    <source>
        <dbReference type="EMBL" id="MBO3732542.1"/>
    </source>
</evidence>
<organism evidence="2 3">
    <name type="scientific">Glycomyces niveus</name>
    <dbReference type="NCBI Taxonomy" id="2820287"/>
    <lineage>
        <taxon>Bacteria</taxon>
        <taxon>Bacillati</taxon>
        <taxon>Actinomycetota</taxon>
        <taxon>Actinomycetes</taxon>
        <taxon>Glycomycetales</taxon>
        <taxon>Glycomycetaceae</taxon>
        <taxon>Glycomyces</taxon>
    </lineage>
</organism>
<comment type="caution">
    <text evidence="2">The sequence shown here is derived from an EMBL/GenBank/DDBJ whole genome shotgun (WGS) entry which is preliminary data.</text>
</comment>
<feature type="compositionally biased region" description="Gly residues" evidence="1">
    <location>
        <begin position="534"/>
        <end position="549"/>
    </location>
</feature>
<protein>
    <recommendedName>
        <fullName evidence="4">PPE family domain-containing protein</fullName>
    </recommendedName>
</protein>
<gene>
    <name evidence="2" type="ORF">J5V16_06880</name>
</gene>
<evidence type="ECO:0000313" key="3">
    <source>
        <dbReference type="Proteomes" id="UP000681341"/>
    </source>
</evidence>
<reference evidence="2 3" key="1">
    <citation type="submission" date="2021-03" db="EMBL/GenBank/DDBJ databases">
        <title>Glycomyces sp. nov., a novel actinomycete isolated from soil.</title>
        <authorList>
            <person name="Yang X."/>
            <person name="Xu X."/>
        </authorList>
    </citation>
    <scope>NUCLEOTIDE SEQUENCE [LARGE SCALE GENOMIC DNA]</scope>
    <source>
        <strain evidence="2 3">NEAU-S30</strain>
    </source>
</reference>
<accession>A0ABS3U4D1</accession>
<dbReference type="RefSeq" id="WP_208495340.1">
    <property type="nucleotide sequence ID" value="NZ_JAGFNP010000003.1"/>
</dbReference>
<feature type="compositionally biased region" description="Gly residues" evidence="1">
    <location>
        <begin position="447"/>
        <end position="466"/>
    </location>
</feature>
<sequence>MGDNIEFQTEDYAGNADLAGQEAIDSQQSMADGAYLGGDPCPNGDCQNTHNPAEDAWVKLVSAIPVTGQISNLKCVATGTAAPSQDEVQSLVAQVRPADPDKYALKEIALKWGMFNNDFTDNEGTAVAPILRSKLTELSNGWQGNDFDAFAEQMEAVFANCEQISADIGTETTGMVGLLNQKGDEIYNLQGGGSGELPYPAPQYWVEDEGSLFTDTKIHVRPPFHSGECEISDGCALDGEDDGVKGAMEMGGFDGEYTNELNEYVVDQTEYHYTRLKAEHVNGVDTKGMDAEEKAEATTLTPSQESSLRAQAEQLARQDANERAQQDYAEGSQDYEARAAEQNDSVTARWQDAETSASEFVPTVQPSGDTTFRESAGDLAESGYSPPGGGDWNGSVNSSGSAGLTPPATSNNFGGGNVPSGSNPGTDTGLNPWESSTDDDDDTSGGLASGGGLGAGSGTLTGPGLGTGAGGGGMGAGGGGLGPGSGLFGPAAGGTGSMTGMTGSGGAGRGAGAGGVGKGQGLFGKAAGAGGRAGAGAGGMMGGGRGANGVGDDEEANTGTWLTEDEDIWGLARFNDENDPLA</sequence>
<feature type="region of interest" description="Disordered" evidence="1">
    <location>
        <begin position="534"/>
        <end position="564"/>
    </location>
</feature>
<keyword evidence="3" id="KW-1185">Reference proteome</keyword>
<proteinExistence type="predicted"/>